<dbReference type="EMBL" id="LT960612">
    <property type="protein sequence ID" value="SON52973.1"/>
    <property type="molecule type" value="Genomic_DNA"/>
</dbReference>
<dbReference type="Gene3D" id="1.20.120.1490">
    <property type="match status" value="1"/>
</dbReference>
<dbReference type="GO" id="GO:0042597">
    <property type="term" value="C:periplasmic space"/>
    <property type="evidence" value="ECO:0007669"/>
    <property type="project" value="InterPro"/>
</dbReference>
<dbReference type="Pfam" id="PF07813">
    <property type="entry name" value="LTXXQ"/>
    <property type="match status" value="1"/>
</dbReference>
<name>A0A2N8ZM29_9VIBR</name>
<keyword evidence="3" id="KW-1185">Reference proteome</keyword>
<reference evidence="2 3" key="1">
    <citation type="submission" date="2017-10" db="EMBL/GenBank/DDBJ databases">
        <authorList>
            <person name="Banno H."/>
            <person name="Chua N.-H."/>
        </authorList>
    </citation>
    <scope>NUCLEOTIDE SEQUENCE [LARGE SCALE GENOMIC DNA]</scope>
    <source>
        <strain evidence="2">Vibrio tapetis CECT4600</strain>
    </source>
</reference>
<dbReference type="PROSITE" id="PS51257">
    <property type="entry name" value="PROKAR_LIPOPROTEIN"/>
    <property type="match status" value="1"/>
</dbReference>
<accession>A0A2N8ZM29</accession>
<dbReference type="KEGG" id="vta:B1362"/>
<evidence type="ECO:0000256" key="1">
    <source>
        <dbReference type="SAM" id="SignalP"/>
    </source>
</evidence>
<evidence type="ECO:0008006" key="4">
    <source>
        <dbReference type="Google" id="ProtNLM"/>
    </source>
</evidence>
<evidence type="ECO:0000313" key="2">
    <source>
        <dbReference type="EMBL" id="SON52973.1"/>
    </source>
</evidence>
<evidence type="ECO:0000313" key="3">
    <source>
        <dbReference type="Proteomes" id="UP000235828"/>
    </source>
</evidence>
<dbReference type="RefSeq" id="WP_102525088.1">
    <property type="nucleotide sequence ID" value="NZ_LT960612.1"/>
</dbReference>
<proteinExistence type="predicted"/>
<organism evidence="2 3">
    <name type="scientific">Vibrio tapetis subsp. tapetis</name>
    <dbReference type="NCBI Taxonomy" id="1671868"/>
    <lineage>
        <taxon>Bacteria</taxon>
        <taxon>Pseudomonadati</taxon>
        <taxon>Pseudomonadota</taxon>
        <taxon>Gammaproteobacteria</taxon>
        <taxon>Vibrionales</taxon>
        <taxon>Vibrionaceae</taxon>
        <taxon>Vibrio</taxon>
    </lineage>
</organism>
<protein>
    <recommendedName>
        <fullName evidence="4">Periplasmic protein CpxP</fullName>
    </recommendedName>
</protein>
<dbReference type="Proteomes" id="UP000235828">
    <property type="component" value="Chromosome B"/>
</dbReference>
<dbReference type="OrthoDB" id="5899874at2"/>
<feature type="signal peptide" evidence="1">
    <location>
        <begin position="1"/>
        <end position="24"/>
    </location>
</feature>
<sequence>MNLKPLLNTFMFSACMLLPYHSVASEVNQTAPTQVVNEFGQLTVTLGLTDEQEAHIRTMIAKHQQSQTPIDMSELLRARKKQLDLMVQPDFKEQQLSELIDTFQEKEKRYLIEEMRLKNQIYNVLDDDQKADFKLLIDQKFSQFN</sequence>
<dbReference type="AlphaFoldDB" id="A0A2N8ZM29"/>
<gene>
    <name evidence="2" type="ORF">VTAP4600_B1362</name>
</gene>
<keyword evidence="1" id="KW-0732">Signal</keyword>
<dbReference type="InterPro" id="IPR012899">
    <property type="entry name" value="LTXXQ"/>
</dbReference>
<feature type="chain" id="PRO_5014802616" description="Periplasmic protein CpxP" evidence="1">
    <location>
        <begin position="25"/>
        <end position="145"/>
    </location>
</feature>